<sequence length="93" mass="10530">MMVHDQVRPDMVDDRAEHEYKFCLDVEPRGTHGHHPVIGREIAGTEAVDRFYALLCNLRPNPDARTACRWIAARTSASEPTTRTRCLARVTAV</sequence>
<name>A0AB38D2B6_9MYCO</name>
<dbReference type="EMBL" id="FSHM01000005">
    <property type="protein sequence ID" value="SIB40593.1"/>
    <property type="molecule type" value="Genomic_DNA"/>
</dbReference>
<organism evidence="1 2">
    <name type="scientific">Mycobacteroides abscessus subsp. abscessus</name>
    <dbReference type="NCBI Taxonomy" id="1185650"/>
    <lineage>
        <taxon>Bacteria</taxon>
        <taxon>Bacillati</taxon>
        <taxon>Actinomycetota</taxon>
        <taxon>Actinomycetes</taxon>
        <taxon>Mycobacteriales</taxon>
        <taxon>Mycobacteriaceae</taxon>
        <taxon>Mycobacteroides</taxon>
        <taxon>Mycobacteroides abscessus</taxon>
    </lineage>
</organism>
<reference evidence="1 2" key="1">
    <citation type="submission" date="2016-11" db="EMBL/GenBank/DDBJ databases">
        <authorList>
            <consortium name="Pathogen Informatics"/>
        </authorList>
    </citation>
    <scope>NUCLEOTIDE SEQUENCE [LARGE SCALE GENOMIC DNA]</scope>
    <source>
        <strain evidence="1 2">104</strain>
    </source>
</reference>
<protein>
    <submittedName>
        <fullName evidence="1">Uncharacterized protein</fullName>
    </submittedName>
</protein>
<gene>
    <name evidence="1" type="ORF">SAMEA2070301_03702</name>
</gene>
<dbReference type="Proteomes" id="UP000185210">
    <property type="component" value="Unassembled WGS sequence"/>
</dbReference>
<evidence type="ECO:0000313" key="2">
    <source>
        <dbReference type="Proteomes" id="UP000185210"/>
    </source>
</evidence>
<evidence type="ECO:0000313" key="1">
    <source>
        <dbReference type="EMBL" id="SIB40593.1"/>
    </source>
</evidence>
<accession>A0AB38D2B6</accession>
<dbReference type="AlphaFoldDB" id="A0AB38D2B6"/>
<comment type="caution">
    <text evidence="1">The sequence shown here is derived from an EMBL/GenBank/DDBJ whole genome shotgun (WGS) entry which is preliminary data.</text>
</comment>
<proteinExistence type="predicted"/>